<feature type="region of interest" description="Disordered" evidence="1">
    <location>
        <begin position="1"/>
        <end position="20"/>
    </location>
</feature>
<dbReference type="Proteomes" id="UP000565572">
    <property type="component" value="Unassembled WGS sequence"/>
</dbReference>
<sequence length="110" mass="11976">MLAQAVADSPEIREEAAETAVDWETSMTDFQKRVVIRLLSVVATAEEPGRVREAQLNAISNLFLPPFMTKADVAPLFEIPADTLDQGDVEYLNGFLEALAPFAPEPSGRG</sequence>
<organism evidence="2 3">
    <name type="scientific">Microlunatus antarcticus</name>
    <dbReference type="NCBI Taxonomy" id="53388"/>
    <lineage>
        <taxon>Bacteria</taxon>
        <taxon>Bacillati</taxon>
        <taxon>Actinomycetota</taxon>
        <taxon>Actinomycetes</taxon>
        <taxon>Propionibacteriales</taxon>
        <taxon>Propionibacteriaceae</taxon>
        <taxon>Microlunatus</taxon>
    </lineage>
</organism>
<proteinExistence type="predicted"/>
<evidence type="ECO:0000256" key="1">
    <source>
        <dbReference type="SAM" id="MobiDB-lite"/>
    </source>
</evidence>
<protein>
    <submittedName>
        <fullName evidence="2">Uncharacterized protein</fullName>
    </submittedName>
</protein>
<keyword evidence="3" id="KW-1185">Reference proteome</keyword>
<dbReference type="EMBL" id="JACHZG010000001">
    <property type="protein sequence ID" value="MBB3325742.1"/>
    <property type="molecule type" value="Genomic_DNA"/>
</dbReference>
<gene>
    <name evidence="2" type="ORF">FHX39_000686</name>
</gene>
<dbReference type="RefSeq" id="WP_183336798.1">
    <property type="nucleotide sequence ID" value="NZ_JACHZG010000001.1"/>
</dbReference>
<dbReference type="AlphaFoldDB" id="A0A7W5JU09"/>
<name>A0A7W5JU09_9ACTN</name>
<accession>A0A7W5JU09</accession>
<evidence type="ECO:0000313" key="2">
    <source>
        <dbReference type="EMBL" id="MBB3325742.1"/>
    </source>
</evidence>
<comment type="caution">
    <text evidence="2">The sequence shown here is derived from an EMBL/GenBank/DDBJ whole genome shotgun (WGS) entry which is preliminary data.</text>
</comment>
<evidence type="ECO:0000313" key="3">
    <source>
        <dbReference type="Proteomes" id="UP000565572"/>
    </source>
</evidence>
<reference evidence="2 3" key="1">
    <citation type="submission" date="2020-08" db="EMBL/GenBank/DDBJ databases">
        <title>Sequencing the genomes of 1000 actinobacteria strains.</title>
        <authorList>
            <person name="Klenk H.-P."/>
        </authorList>
    </citation>
    <scope>NUCLEOTIDE SEQUENCE [LARGE SCALE GENOMIC DNA]</scope>
    <source>
        <strain evidence="2 3">DSM 11053</strain>
    </source>
</reference>